<dbReference type="AlphaFoldDB" id="A0A9W7G9Y8"/>
<gene>
    <name evidence="2" type="ORF">TrCOL_g7524</name>
</gene>
<feature type="coiled-coil region" evidence="1">
    <location>
        <begin position="44"/>
        <end position="90"/>
    </location>
</feature>
<proteinExistence type="predicted"/>
<protein>
    <submittedName>
        <fullName evidence="2">Uncharacterized protein</fullName>
    </submittedName>
</protein>
<keyword evidence="1" id="KW-0175">Coiled coil</keyword>
<sequence length="386" mass="43359">MRKCTFDLSPTSIPLHPLKSDGEHFRGNLSLKTIVKKTIRHFQKKRAAVALAEAEEALEALGELADDEVRKEKEEAVRRCKERQERAKEISVLPHPVRLDHIFVRVTPTEGWAKDGEFFFWFLLNGQGKGSAKATTFPRDPPVIGCLTHNPIFSSVTSNNEKKAREREREGQPTKITMSVGATAICIPGMVSGHKADWKIASNTYDATKETYADKITDTGLDTLIVERTVKNSKRPKRTELLQNHGGDLSKIITILVSYFMAGPSAFESEHGAKWGMTHIKDESPEDQKERLEKSRKGSIDFNKLYLPELDDKVTVGSGSYVGTLTNLRVSRDMEEAEVTWGEGWTPEWRELEVLKHLGGRGRRREVAVVSPAKRVKVEGGVKKEE</sequence>
<evidence type="ECO:0000256" key="1">
    <source>
        <dbReference type="SAM" id="Coils"/>
    </source>
</evidence>
<name>A0A9W7G9Y8_9STRA</name>
<dbReference type="Proteomes" id="UP001165065">
    <property type="component" value="Unassembled WGS sequence"/>
</dbReference>
<evidence type="ECO:0000313" key="2">
    <source>
        <dbReference type="EMBL" id="GMI37504.1"/>
    </source>
</evidence>
<accession>A0A9W7G9Y8</accession>
<keyword evidence="3" id="KW-1185">Reference proteome</keyword>
<evidence type="ECO:0000313" key="3">
    <source>
        <dbReference type="Proteomes" id="UP001165065"/>
    </source>
</evidence>
<organism evidence="2 3">
    <name type="scientific">Triparma columacea</name>
    <dbReference type="NCBI Taxonomy" id="722753"/>
    <lineage>
        <taxon>Eukaryota</taxon>
        <taxon>Sar</taxon>
        <taxon>Stramenopiles</taxon>
        <taxon>Ochrophyta</taxon>
        <taxon>Bolidophyceae</taxon>
        <taxon>Parmales</taxon>
        <taxon>Triparmaceae</taxon>
        <taxon>Triparma</taxon>
    </lineage>
</organism>
<dbReference type="OrthoDB" id="10594657at2759"/>
<comment type="caution">
    <text evidence="2">The sequence shown here is derived from an EMBL/GenBank/DDBJ whole genome shotgun (WGS) entry which is preliminary data.</text>
</comment>
<dbReference type="EMBL" id="BRYA01000074">
    <property type="protein sequence ID" value="GMI37504.1"/>
    <property type="molecule type" value="Genomic_DNA"/>
</dbReference>
<reference evidence="3" key="1">
    <citation type="journal article" date="2023" name="Commun. Biol.">
        <title>Genome analysis of Parmales, the sister group of diatoms, reveals the evolutionary specialization of diatoms from phago-mixotrophs to photoautotrophs.</title>
        <authorList>
            <person name="Ban H."/>
            <person name="Sato S."/>
            <person name="Yoshikawa S."/>
            <person name="Yamada K."/>
            <person name="Nakamura Y."/>
            <person name="Ichinomiya M."/>
            <person name="Sato N."/>
            <person name="Blanc-Mathieu R."/>
            <person name="Endo H."/>
            <person name="Kuwata A."/>
            <person name="Ogata H."/>
        </authorList>
    </citation>
    <scope>NUCLEOTIDE SEQUENCE [LARGE SCALE GENOMIC DNA]</scope>
</reference>